<dbReference type="EMBL" id="JAGMUX010000019">
    <property type="protein sequence ID" value="KAH7232189.1"/>
    <property type="molecule type" value="Genomic_DNA"/>
</dbReference>
<keyword evidence="5" id="KW-1185">Reference proteome</keyword>
<sequence>MATIKVAIVTGGASGMGLATAKSLSKSGWKVHILDLNNSAGATAVQEIPELIFTQTDVNKYESLSSAFDKIFKSEDRLDFVFANAGILQLENFYEKATSLPPPEPRQMSIDINLKAVIATSYLARQYFLAPSNPCQDPILVITASIASFYAQEFNPLYTASKFGVLGFMRSVAYPFLNDGIRIHAICPGTIRTNLIKKQMMDSFPDEHLTPVEAVVSTVETLIKGGNIKDSNGKEVTKNENFGLAVEIFGQSIFFRDQVEYSNNGLRELCEAASLKNQKANLYSKI</sequence>
<dbReference type="PROSITE" id="PS00061">
    <property type="entry name" value="ADH_SHORT"/>
    <property type="match status" value="1"/>
</dbReference>
<dbReference type="Pfam" id="PF00106">
    <property type="entry name" value="adh_short"/>
    <property type="match status" value="1"/>
</dbReference>
<dbReference type="Gene3D" id="3.40.50.720">
    <property type="entry name" value="NAD(P)-binding Rossmann-like Domain"/>
    <property type="match status" value="1"/>
</dbReference>
<protein>
    <submittedName>
        <fullName evidence="4">Uncharacterized protein</fullName>
    </submittedName>
</protein>
<organism evidence="4 5">
    <name type="scientific">Fusarium redolens</name>
    <dbReference type="NCBI Taxonomy" id="48865"/>
    <lineage>
        <taxon>Eukaryota</taxon>
        <taxon>Fungi</taxon>
        <taxon>Dikarya</taxon>
        <taxon>Ascomycota</taxon>
        <taxon>Pezizomycotina</taxon>
        <taxon>Sordariomycetes</taxon>
        <taxon>Hypocreomycetidae</taxon>
        <taxon>Hypocreales</taxon>
        <taxon>Nectriaceae</taxon>
        <taxon>Fusarium</taxon>
        <taxon>Fusarium redolens species complex</taxon>
    </lineage>
</organism>
<dbReference type="InterPro" id="IPR020904">
    <property type="entry name" value="Sc_DH/Rdtase_CS"/>
</dbReference>
<comment type="caution">
    <text evidence="4">The sequence shown here is derived from an EMBL/GenBank/DDBJ whole genome shotgun (WGS) entry which is preliminary data.</text>
</comment>
<reference evidence="4" key="1">
    <citation type="journal article" date="2021" name="Nat. Commun.">
        <title>Genetic determinants of endophytism in the Arabidopsis root mycobiome.</title>
        <authorList>
            <person name="Mesny F."/>
            <person name="Miyauchi S."/>
            <person name="Thiergart T."/>
            <person name="Pickel B."/>
            <person name="Atanasova L."/>
            <person name="Karlsson M."/>
            <person name="Huettel B."/>
            <person name="Barry K.W."/>
            <person name="Haridas S."/>
            <person name="Chen C."/>
            <person name="Bauer D."/>
            <person name="Andreopoulos W."/>
            <person name="Pangilinan J."/>
            <person name="LaButti K."/>
            <person name="Riley R."/>
            <person name="Lipzen A."/>
            <person name="Clum A."/>
            <person name="Drula E."/>
            <person name="Henrissat B."/>
            <person name="Kohler A."/>
            <person name="Grigoriev I.V."/>
            <person name="Martin F.M."/>
            <person name="Hacquard S."/>
        </authorList>
    </citation>
    <scope>NUCLEOTIDE SEQUENCE</scope>
    <source>
        <strain evidence="4">MPI-CAGE-AT-0023</strain>
    </source>
</reference>
<comment type="similarity">
    <text evidence="1">Belongs to the short-chain dehydrogenases/reductases (SDR) family.</text>
</comment>
<dbReference type="SUPFAM" id="SSF51735">
    <property type="entry name" value="NAD(P)-binding Rossmann-fold domains"/>
    <property type="match status" value="1"/>
</dbReference>
<name>A0A9P9G323_FUSRE</name>
<dbReference type="GO" id="GO:0016616">
    <property type="term" value="F:oxidoreductase activity, acting on the CH-OH group of donors, NAD or NADP as acceptor"/>
    <property type="evidence" value="ECO:0007669"/>
    <property type="project" value="TreeGrafter"/>
</dbReference>
<evidence type="ECO:0000256" key="1">
    <source>
        <dbReference type="ARBA" id="ARBA00006484"/>
    </source>
</evidence>
<dbReference type="PRINTS" id="PR00081">
    <property type="entry name" value="GDHRDH"/>
</dbReference>
<dbReference type="PANTHER" id="PTHR44229">
    <property type="entry name" value="15-HYDROXYPROSTAGLANDIN DEHYDROGENASE [NAD(+)]"/>
    <property type="match status" value="1"/>
</dbReference>
<dbReference type="AlphaFoldDB" id="A0A9P9G323"/>
<evidence type="ECO:0000313" key="5">
    <source>
        <dbReference type="Proteomes" id="UP000720189"/>
    </source>
</evidence>
<evidence type="ECO:0000256" key="2">
    <source>
        <dbReference type="ARBA" id="ARBA00022857"/>
    </source>
</evidence>
<evidence type="ECO:0000256" key="3">
    <source>
        <dbReference type="ARBA" id="ARBA00023002"/>
    </source>
</evidence>
<keyword evidence="3" id="KW-0560">Oxidoreductase</keyword>
<dbReference type="RefSeq" id="XP_046043849.1">
    <property type="nucleotide sequence ID" value="XM_046200782.1"/>
</dbReference>
<accession>A0A9P9G323</accession>
<dbReference type="PANTHER" id="PTHR44229:SF4">
    <property type="entry name" value="15-HYDROXYPROSTAGLANDIN DEHYDROGENASE [NAD(+)]"/>
    <property type="match status" value="1"/>
</dbReference>
<dbReference type="GO" id="GO:0005737">
    <property type="term" value="C:cytoplasm"/>
    <property type="evidence" value="ECO:0007669"/>
    <property type="project" value="TreeGrafter"/>
</dbReference>
<gene>
    <name evidence="4" type="ORF">BKA55DRAFT_710511</name>
</gene>
<dbReference type="InterPro" id="IPR036291">
    <property type="entry name" value="NAD(P)-bd_dom_sf"/>
</dbReference>
<keyword evidence="2" id="KW-0521">NADP</keyword>
<dbReference type="OrthoDB" id="37659at2759"/>
<dbReference type="InterPro" id="IPR002347">
    <property type="entry name" value="SDR_fam"/>
</dbReference>
<dbReference type="GeneID" id="70230736"/>
<evidence type="ECO:0000313" key="4">
    <source>
        <dbReference type="EMBL" id="KAH7232189.1"/>
    </source>
</evidence>
<dbReference type="Proteomes" id="UP000720189">
    <property type="component" value="Unassembled WGS sequence"/>
</dbReference>
<proteinExistence type="inferred from homology"/>